<dbReference type="GO" id="GO:0016020">
    <property type="term" value="C:membrane"/>
    <property type="evidence" value="ECO:0007669"/>
    <property type="project" value="TreeGrafter"/>
</dbReference>
<evidence type="ECO:0000256" key="2">
    <source>
        <dbReference type="ARBA" id="ARBA00023002"/>
    </source>
</evidence>
<dbReference type="EMBL" id="CP012333">
    <property type="protein sequence ID" value="AKV01982.1"/>
    <property type="molecule type" value="Genomic_DNA"/>
</dbReference>
<organism evidence="4 5">
    <name type="scientific">Labilithrix luteola</name>
    <dbReference type="NCBI Taxonomy" id="1391654"/>
    <lineage>
        <taxon>Bacteria</taxon>
        <taxon>Pseudomonadati</taxon>
        <taxon>Myxococcota</taxon>
        <taxon>Polyangia</taxon>
        <taxon>Polyangiales</taxon>
        <taxon>Labilitrichaceae</taxon>
        <taxon>Labilithrix</taxon>
    </lineage>
</organism>
<reference evidence="4 5" key="1">
    <citation type="submission" date="2015-08" db="EMBL/GenBank/DDBJ databases">
        <authorList>
            <person name="Babu N.S."/>
            <person name="Beckwith C.J."/>
            <person name="Beseler K.G."/>
            <person name="Brison A."/>
            <person name="Carone J.V."/>
            <person name="Caskin T.P."/>
            <person name="Diamond M."/>
            <person name="Durham M.E."/>
            <person name="Foxe J.M."/>
            <person name="Go M."/>
            <person name="Henderson B.A."/>
            <person name="Jones I.B."/>
            <person name="McGettigan J.A."/>
            <person name="Micheletti S.J."/>
            <person name="Nasrallah M.E."/>
            <person name="Ortiz D."/>
            <person name="Piller C.R."/>
            <person name="Privatt S.R."/>
            <person name="Schneider S.L."/>
            <person name="Sharp S."/>
            <person name="Smith T.C."/>
            <person name="Stanton J.D."/>
            <person name="Ullery H.E."/>
            <person name="Wilson R.J."/>
            <person name="Serrano M.G."/>
            <person name="Buck G."/>
            <person name="Lee V."/>
            <person name="Wang Y."/>
            <person name="Carvalho R."/>
            <person name="Voegtly L."/>
            <person name="Shi R."/>
            <person name="Duckworth R."/>
            <person name="Johnson A."/>
            <person name="Loviza R."/>
            <person name="Walstead R."/>
            <person name="Shah Z."/>
            <person name="Kiflezghi M."/>
            <person name="Wade K."/>
            <person name="Ball S.L."/>
            <person name="Bradley K.W."/>
            <person name="Asai D.J."/>
            <person name="Bowman C.A."/>
            <person name="Russell D.A."/>
            <person name="Pope W.H."/>
            <person name="Jacobs-Sera D."/>
            <person name="Hendrix R.W."/>
            <person name="Hatfull G.F."/>
        </authorList>
    </citation>
    <scope>NUCLEOTIDE SEQUENCE [LARGE SCALE GENOMIC DNA]</scope>
    <source>
        <strain evidence="4 5">DSM 27648</strain>
    </source>
</reference>
<evidence type="ECO:0000256" key="3">
    <source>
        <dbReference type="RuleBase" id="RU000363"/>
    </source>
</evidence>
<dbReference type="OrthoDB" id="5363038at2"/>
<keyword evidence="5" id="KW-1185">Reference proteome</keyword>
<dbReference type="CDD" id="cd05233">
    <property type="entry name" value="SDR_c"/>
    <property type="match status" value="1"/>
</dbReference>
<name>A0A0K1Q8I8_9BACT</name>
<dbReference type="AlphaFoldDB" id="A0A0K1Q8I8"/>
<dbReference type="InterPro" id="IPR036291">
    <property type="entry name" value="NAD(P)-bd_dom_sf"/>
</dbReference>
<dbReference type="PRINTS" id="PR00081">
    <property type="entry name" value="GDHRDH"/>
</dbReference>
<evidence type="ECO:0000256" key="1">
    <source>
        <dbReference type="ARBA" id="ARBA00006484"/>
    </source>
</evidence>
<dbReference type="PANTHER" id="PTHR44196">
    <property type="entry name" value="DEHYDROGENASE/REDUCTASE SDR FAMILY MEMBER 7B"/>
    <property type="match status" value="1"/>
</dbReference>
<evidence type="ECO:0000313" key="4">
    <source>
        <dbReference type="EMBL" id="AKV01982.1"/>
    </source>
</evidence>
<protein>
    <submittedName>
        <fullName evidence="4">Oxidoreductase, short-chain dehydrogenase/reductase family</fullName>
    </submittedName>
</protein>
<sequence>MRLKDKVALITGASRGIGHASSLALAKEGATVVGTARTKADLDALVKTIEGAGGKAKAITCDVTKSADVASCVKQTLEAFGRIDILVNNAGIGGYRPFLDWTEADYDKIMATNAKSTWLFCKEVIPHMLKSGGGNIVNLSSVAGLQGYPSEGIYCMSKFAQVALSQSLDREFYKQNIKVSLVCPGGVETHFAIGDGRTAGGPNMGGFSTAEDVAEAVLLAVIPRERSRVVNVILRPMNEMT</sequence>
<dbReference type="SUPFAM" id="SSF51735">
    <property type="entry name" value="NAD(P)-binding Rossmann-fold domains"/>
    <property type="match status" value="1"/>
</dbReference>
<dbReference type="GO" id="GO:0016491">
    <property type="term" value="F:oxidoreductase activity"/>
    <property type="evidence" value="ECO:0007669"/>
    <property type="project" value="UniProtKB-KW"/>
</dbReference>
<accession>A0A0K1Q8I8</accession>
<comment type="similarity">
    <text evidence="1 3">Belongs to the short-chain dehydrogenases/reductases (SDR) family.</text>
</comment>
<dbReference type="FunFam" id="3.40.50.720:FF:000084">
    <property type="entry name" value="Short-chain dehydrogenase reductase"/>
    <property type="match status" value="1"/>
</dbReference>
<evidence type="ECO:0000313" key="5">
    <source>
        <dbReference type="Proteomes" id="UP000064967"/>
    </source>
</evidence>
<dbReference type="InterPro" id="IPR002347">
    <property type="entry name" value="SDR_fam"/>
</dbReference>
<keyword evidence="2" id="KW-0560">Oxidoreductase</keyword>
<dbReference type="PANTHER" id="PTHR44196:SF1">
    <property type="entry name" value="DEHYDROGENASE_REDUCTASE SDR FAMILY MEMBER 7B"/>
    <property type="match status" value="1"/>
</dbReference>
<dbReference type="Proteomes" id="UP000064967">
    <property type="component" value="Chromosome"/>
</dbReference>
<dbReference type="KEGG" id="llu:AKJ09_08645"/>
<dbReference type="STRING" id="1391654.AKJ09_08645"/>
<dbReference type="Gene3D" id="3.40.50.720">
    <property type="entry name" value="NAD(P)-binding Rossmann-like Domain"/>
    <property type="match status" value="1"/>
</dbReference>
<dbReference type="Pfam" id="PF00106">
    <property type="entry name" value="adh_short"/>
    <property type="match status" value="1"/>
</dbReference>
<gene>
    <name evidence="4" type="ORF">AKJ09_08645</name>
</gene>
<proteinExistence type="inferred from homology"/>
<dbReference type="PRINTS" id="PR00080">
    <property type="entry name" value="SDRFAMILY"/>
</dbReference>